<dbReference type="AlphaFoldDB" id="A0A4S8L182"/>
<gene>
    <name evidence="2" type="ORF">K435DRAFT_872621</name>
</gene>
<evidence type="ECO:0000256" key="1">
    <source>
        <dbReference type="SAM" id="MobiDB-lite"/>
    </source>
</evidence>
<dbReference type="Proteomes" id="UP000297245">
    <property type="component" value="Unassembled WGS sequence"/>
</dbReference>
<accession>A0A4S8L182</accession>
<protein>
    <submittedName>
        <fullName evidence="2">Uncharacterized protein</fullName>
    </submittedName>
</protein>
<feature type="compositionally biased region" description="Basic and acidic residues" evidence="1">
    <location>
        <begin position="70"/>
        <end position="110"/>
    </location>
</feature>
<feature type="region of interest" description="Disordered" evidence="1">
    <location>
        <begin position="1"/>
        <end position="119"/>
    </location>
</feature>
<sequence length="119" mass="13227">MAVPPLLMSQPLRRNNGQRQAASSPAQPTNSSEMRSSALQHDTRLSPAPSDSRATARLSSGQEDATADPESDKERISKRSRERGDRNAGKGRKQGKDKDREDRYDGVESGRKHKSNERR</sequence>
<dbReference type="EMBL" id="ML179754">
    <property type="protein sequence ID" value="THU82144.1"/>
    <property type="molecule type" value="Genomic_DNA"/>
</dbReference>
<organism evidence="2 3">
    <name type="scientific">Dendrothele bispora (strain CBS 962.96)</name>
    <dbReference type="NCBI Taxonomy" id="1314807"/>
    <lineage>
        <taxon>Eukaryota</taxon>
        <taxon>Fungi</taxon>
        <taxon>Dikarya</taxon>
        <taxon>Basidiomycota</taxon>
        <taxon>Agaricomycotina</taxon>
        <taxon>Agaricomycetes</taxon>
        <taxon>Agaricomycetidae</taxon>
        <taxon>Agaricales</taxon>
        <taxon>Agaricales incertae sedis</taxon>
        <taxon>Dendrothele</taxon>
    </lineage>
</organism>
<feature type="compositionally biased region" description="Polar residues" evidence="1">
    <location>
        <begin position="12"/>
        <end position="40"/>
    </location>
</feature>
<proteinExistence type="predicted"/>
<reference evidence="2 3" key="1">
    <citation type="journal article" date="2019" name="Nat. Ecol. Evol.">
        <title>Megaphylogeny resolves global patterns of mushroom evolution.</title>
        <authorList>
            <person name="Varga T."/>
            <person name="Krizsan K."/>
            <person name="Foldi C."/>
            <person name="Dima B."/>
            <person name="Sanchez-Garcia M."/>
            <person name="Sanchez-Ramirez S."/>
            <person name="Szollosi G.J."/>
            <person name="Szarkandi J.G."/>
            <person name="Papp V."/>
            <person name="Albert L."/>
            <person name="Andreopoulos W."/>
            <person name="Angelini C."/>
            <person name="Antonin V."/>
            <person name="Barry K.W."/>
            <person name="Bougher N.L."/>
            <person name="Buchanan P."/>
            <person name="Buyck B."/>
            <person name="Bense V."/>
            <person name="Catcheside P."/>
            <person name="Chovatia M."/>
            <person name="Cooper J."/>
            <person name="Damon W."/>
            <person name="Desjardin D."/>
            <person name="Finy P."/>
            <person name="Geml J."/>
            <person name="Haridas S."/>
            <person name="Hughes K."/>
            <person name="Justo A."/>
            <person name="Karasinski D."/>
            <person name="Kautmanova I."/>
            <person name="Kiss B."/>
            <person name="Kocsube S."/>
            <person name="Kotiranta H."/>
            <person name="LaButti K.M."/>
            <person name="Lechner B.E."/>
            <person name="Liimatainen K."/>
            <person name="Lipzen A."/>
            <person name="Lukacs Z."/>
            <person name="Mihaltcheva S."/>
            <person name="Morgado L.N."/>
            <person name="Niskanen T."/>
            <person name="Noordeloos M.E."/>
            <person name="Ohm R.A."/>
            <person name="Ortiz-Santana B."/>
            <person name="Ovrebo C."/>
            <person name="Racz N."/>
            <person name="Riley R."/>
            <person name="Savchenko A."/>
            <person name="Shiryaev A."/>
            <person name="Soop K."/>
            <person name="Spirin V."/>
            <person name="Szebenyi C."/>
            <person name="Tomsovsky M."/>
            <person name="Tulloss R.E."/>
            <person name="Uehling J."/>
            <person name="Grigoriev I.V."/>
            <person name="Vagvolgyi C."/>
            <person name="Papp T."/>
            <person name="Martin F.M."/>
            <person name="Miettinen O."/>
            <person name="Hibbett D.S."/>
            <person name="Nagy L.G."/>
        </authorList>
    </citation>
    <scope>NUCLEOTIDE SEQUENCE [LARGE SCALE GENOMIC DNA]</scope>
    <source>
        <strain evidence="2 3">CBS 962.96</strain>
    </source>
</reference>
<evidence type="ECO:0000313" key="2">
    <source>
        <dbReference type="EMBL" id="THU82144.1"/>
    </source>
</evidence>
<name>A0A4S8L182_DENBC</name>
<evidence type="ECO:0000313" key="3">
    <source>
        <dbReference type="Proteomes" id="UP000297245"/>
    </source>
</evidence>
<keyword evidence="3" id="KW-1185">Reference proteome</keyword>